<dbReference type="PANTHER" id="PTHR30258:SF29">
    <property type="entry name" value="MSHA PILUS ASSEMBLY ATPASE MSHE"/>
    <property type="match status" value="1"/>
</dbReference>
<proteinExistence type="predicted"/>
<dbReference type="Proteomes" id="UP001319827">
    <property type="component" value="Chromosome"/>
</dbReference>
<dbReference type="PANTHER" id="PTHR30258">
    <property type="entry name" value="TYPE II SECRETION SYSTEM PROTEIN GSPE-RELATED"/>
    <property type="match status" value="1"/>
</dbReference>
<dbReference type="Gene3D" id="3.30.300.160">
    <property type="entry name" value="Type II secretion system, protein E, N-terminal domain"/>
    <property type="match status" value="1"/>
</dbReference>
<dbReference type="Pfam" id="PF05157">
    <property type="entry name" value="MshEN"/>
    <property type="match status" value="1"/>
</dbReference>
<dbReference type="SUPFAM" id="SSF160246">
    <property type="entry name" value="EspE N-terminal domain-like"/>
    <property type="match status" value="1"/>
</dbReference>
<accession>A0ABM8HX68</accession>
<keyword evidence="3" id="KW-1185">Reference proteome</keyword>
<dbReference type="EMBL" id="AP024355">
    <property type="protein sequence ID" value="BCR05387.1"/>
    <property type="molecule type" value="Genomic_DNA"/>
</dbReference>
<evidence type="ECO:0000313" key="2">
    <source>
        <dbReference type="EMBL" id="BCR05387.1"/>
    </source>
</evidence>
<organism evidence="2 3">
    <name type="scientific">Desulfuromonas versatilis</name>
    <dbReference type="NCBI Taxonomy" id="2802975"/>
    <lineage>
        <taxon>Bacteria</taxon>
        <taxon>Pseudomonadati</taxon>
        <taxon>Thermodesulfobacteriota</taxon>
        <taxon>Desulfuromonadia</taxon>
        <taxon>Desulfuromonadales</taxon>
        <taxon>Desulfuromonadaceae</taxon>
        <taxon>Desulfuromonas</taxon>
    </lineage>
</organism>
<feature type="domain" description="Type II secretion system protein GspE N-terminal" evidence="1">
    <location>
        <begin position="51"/>
        <end position="138"/>
    </location>
</feature>
<reference evidence="2 3" key="2">
    <citation type="journal article" date="2021" name="Int. J. Syst. Evol. Microbiol.">
        <title>Isolation and Polyphasic Characterization of Desulfuromonas versatilis sp. Nov., an Electrogenic Bacteria Capable of Versatile Metabolism Isolated from a Graphene Oxide-Reducing Enrichment Culture.</title>
        <authorList>
            <person name="Xie L."/>
            <person name="Yoshida N."/>
            <person name="Ishii S."/>
            <person name="Meng L."/>
        </authorList>
    </citation>
    <scope>NUCLEOTIDE SEQUENCE [LARGE SCALE GENOMIC DNA]</scope>
    <source>
        <strain evidence="2 3">NIT-T3</strain>
    </source>
</reference>
<protein>
    <recommendedName>
        <fullName evidence="1">Type II secretion system protein GspE N-terminal domain-containing protein</fullName>
    </recommendedName>
</protein>
<gene>
    <name evidence="2" type="ORF">DESUT3_24560</name>
</gene>
<dbReference type="InterPro" id="IPR037257">
    <property type="entry name" value="T2SS_E_N_sf"/>
</dbReference>
<evidence type="ECO:0000259" key="1">
    <source>
        <dbReference type="Pfam" id="PF05157"/>
    </source>
</evidence>
<sequence length="209" mass="23285">MLIDAGIIDEFQLDSALSYQRHWGGRLGGSLIRLGYVTEEKLLDFLAEQLELPQIDPARRKIPADVLGYVPMEKAVEYNIIPIGRKEMYGTVYLLVAMSDPTNLNVLDALQFATGCRVKPAIASRKSILEAIERHYGPLPADEDLVSAPPSVRENKAELFDLEESPELLLSGSSGADQPPASLEQRLQQLLILLRDRGVLSLQDYERLK</sequence>
<reference evidence="2 3" key="1">
    <citation type="journal article" date="2016" name="C (Basel)">
        <title>Selective Growth of and Electricity Production by Marine Exoelectrogenic Bacteria in Self-Aggregated Hydrogel of Microbially Reduced Graphene Oxide.</title>
        <authorList>
            <person name="Yoshida N."/>
            <person name="Goto Y."/>
            <person name="Miyata Y."/>
        </authorList>
    </citation>
    <scope>NUCLEOTIDE SEQUENCE [LARGE SCALE GENOMIC DNA]</scope>
    <source>
        <strain evidence="2 3">NIT-T3</strain>
    </source>
</reference>
<evidence type="ECO:0000313" key="3">
    <source>
        <dbReference type="Proteomes" id="UP001319827"/>
    </source>
</evidence>
<dbReference type="InterPro" id="IPR007831">
    <property type="entry name" value="T2SS_GspE_N"/>
</dbReference>
<name>A0ABM8HX68_9BACT</name>